<feature type="signal peptide" evidence="7">
    <location>
        <begin position="1"/>
        <end position="23"/>
    </location>
</feature>
<dbReference type="GO" id="GO:0009506">
    <property type="term" value="C:plasmodesma"/>
    <property type="evidence" value="ECO:0007669"/>
    <property type="project" value="TreeGrafter"/>
</dbReference>
<dbReference type="GO" id="GO:0005576">
    <property type="term" value="C:extracellular region"/>
    <property type="evidence" value="ECO:0007669"/>
    <property type="project" value="UniProtKB-SubCell"/>
</dbReference>
<keyword evidence="9" id="KW-1185">Reference proteome</keyword>
<gene>
    <name evidence="8" type="ORF">LVIROSA_LOCUS1285</name>
</gene>
<dbReference type="GO" id="GO:0005179">
    <property type="term" value="F:hormone activity"/>
    <property type="evidence" value="ECO:0007669"/>
    <property type="project" value="UniProtKB-KW"/>
</dbReference>
<evidence type="ECO:0000313" key="9">
    <source>
        <dbReference type="Proteomes" id="UP001157418"/>
    </source>
</evidence>
<evidence type="ECO:0008006" key="10">
    <source>
        <dbReference type="Google" id="ProtNLM"/>
    </source>
</evidence>
<evidence type="ECO:0000256" key="3">
    <source>
        <dbReference type="ARBA" id="ARBA00022525"/>
    </source>
</evidence>
<dbReference type="PANTHER" id="PTHR33136:SF6">
    <property type="entry name" value="PROTEIN RALF-LIKE 34"/>
    <property type="match status" value="1"/>
</dbReference>
<comment type="subcellular location">
    <subcellularLocation>
        <location evidence="1">Secreted</location>
    </subcellularLocation>
</comment>
<accession>A0AAU9LCS2</accession>
<dbReference type="PANTHER" id="PTHR33136">
    <property type="entry name" value="RAPID ALKALINIZATION FACTOR-LIKE"/>
    <property type="match status" value="1"/>
</dbReference>
<evidence type="ECO:0000313" key="8">
    <source>
        <dbReference type="EMBL" id="CAH1413319.1"/>
    </source>
</evidence>
<comment type="caution">
    <text evidence="8">The sequence shown here is derived from an EMBL/GenBank/DDBJ whole genome shotgun (WGS) entry which is preliminary data.</text>
</comment>
<comment type="similarity">
    <text evidence="2">Belongs to the plant rapid alkalinization factor (RALF) family.</text>
</comment>
<reference evidence="8 9" key="1">
    <citation type="submission" date="2022-01" db="EMBL/GenBank/DDBJ databases">
        <authorList>
            <person name="Xiong W."/>
            <person name="Schranz E."/>
        </authorList>
    </citation>
    <scope>NUCLEOTIDE SEQUENCE [LARGE SCALE GENOMIC DNA]</scope>
</reference>
<dbReference type="Pfam" id="PF05498">
    <property type="entry name" value="RALF"/>
    <property type="match status" value="1"/>
</dbReference>
<dbReference type="EMBL" id="CAKMRJ010000001">
    <property type="protein sequence ID" value="CAH1413319.1"/>
    <property type="molecule type" value="Genomic_DNA"/>
</dbReference>
<evidence type="ECO:0000256" key="1">
    <source>
        <dbReference type="ARBA" id="ARBA00004613"/>
    </source>
</evidence>
<keyword evidence="3" id="KW-0964">Secreted</keyword>
<name>A0AAU9LCS2_9ASTR</name>
<proteinExistence type="inferred from homology"/>
<evidence type="ECO:0000256" key="2">
    <source>
        <dbReference type="ARBA" id="ARBA00009178"/>
    </source>
</evidence>
<protein>
    <recommendedName>
        <fullName evidence="10">Rapid ALkalinization Factor</fullName>
    </recommendedName>
</protein>
<evidence type="ECO:0000256" key="4">
    <source>
        <dbReference type="ARBA" id="ARBA00022702"/>
    </source>
</evidence>
<keyword evidence="6" id="KW-1015">Disulfide bond</keyword>
<feature type="chain" id="PRO_5043392607" description="Rapid ALkalinization Factor" evidence="7">
    <location>
        <begin position="24"/>
        <end position="127"/>
    </location>
</feature>
<evidence type="ECO:0000256" key="5">
    <source>
        <dbReference type="ARBA" id="ARBA00022729"/>
    </source>
</evidence>
<dbReference type="Proteomes" id="UP001157418">
    <property type="component" value="Unassembled WGS sequence"/>
</dbReference>
<dbReference type="AlphaFoldDB" id="A0AAU9LCS2"/>
<organism evidence="8 9">
    <name type="scientific">Lactuca virosa</name>
    <dbReference type="NCBI Taxonomy" id="75947"/>
    <lineage>
        <taxon>Eukaryota</taxon>
        <taxon>Viridiplantae</taxon>
        <taxon>Streptophyta</taxon>
        <taxon>Embryophyta</taxon>
        <taxon>Tracheophyta</taxon>
        <taxon>Spermatophyta</taxon>
        <taxon>Magnoliopsida</taxon>
        <taxon>eudicotyledons</taxon>
        <taxon>Gunneridae</taxon>
        <taxon>Pentapetalae</taxon>
        <taxon>asterids</taxon>
        <taxon>campanulids</taxon>
        <taxon>Asterales</taxon>
        <taxon>Asteraceae</taxon>
        <taxon>Cichorioideae</taxon>
        <taxon>Cichorieae</taxon>
        <taxon>Lactucinae</taxon>
        <taxon>Lactuca</taxon>
    </lineage>
</organism>
<keyword evidence="4" id="KW-0372">Hormone</keyword>
<evidence type="ECO:0000256" key="6">
    <source>
        <dbReference type="ARBA" id="ARBA00023157"/>
    </source>
</evidence>
<keyword evidence="5 7" id="KW-0732">Signal</keyword>
<sequence>MASPLLLTPICLVLFVLLAVTRASGVDGGLKQLQLNLVTDTMEMPFYDDGDEIEGEGEDDGGLTVSGRRSLLWGNMRYYISYGALSANRVPCPPRSGRSYYTHNCWRARGPVHPYNRGCSTITRCRR</sequence>
<dbReference type="InterPro" id="IPR008801">
    <property type="entry name" value="RALF"/>
</dbReference>
<evidence type="ECO:0000256" key="7">
    <source>
        <dbReference type="SAM" id="SignalP"/>
    </source>
</evidence>
<dbReference type="GO" id="GO:0019722">
    <property type="term" value="P:calcium-mediated signaling"/>
    <property type="evidence" value="ECO:0007669"/>
    <property type="project" value="TreeGrafter"/>
</dbReference>